<organism evidence="2 3">
    <name type="scientific">Cohnella candidum</name>
    <dbReference type="NCBI Taxonomy" id="2674991"/>
    <lineage>
        <taxon>Bacteria</taxon>
        <taxon>Bacillati</taxon>
        <taxon>Bacillota</taxon>
        <taxon>Bacilli</taxon>
        <taxon>Bacillales</taxon>
        <taxon>Paenibacillaceae</taxon>
        <taxon>Cohnella</taxon>
    </lineage>
</organism>
<feature type="transmembrane region" description="Helical" evidence="1">
    <location>
        <begin position="199"/>
        <end position="219"/>
    </location>
</feature>
<keyword evidence="1" id="KW-0472">Membrane</keyword>
<feature type="transmembrane region" description="Helical" evidence="1">
    <location>
        <begin position="63"/>
        <end position="82"/>
    </location>
</feature>
<feature type="transmembrane region" description="Helical" evidence="1">
    <location>
        <begin position="12"/>
        <end position="32"/>
    </location>
</feature>
<feature type="transmembrane region" description="Helical" evidence="1">
    <location>
        <begin position="39"/>
        <end position="57"/>
    </location>
</feature>
<evidence type="ECO:0000256" key="1">
    <source>
        <dbReference type="SAM" id="Phobius"/>
    </source>
</evidence>
<feature type="transmembrane region" description="Helical" evidence="1">
    <location>
        <begin position="128"/>
        <end position="147"/>
    </location>
</feature>
<dbReference type="EMBL" id="CP033433">
    <property type="protein sequence ID" value="AYQ73536.1"/>
    <property type="molecule type" value="Genomic_DNA"/>
</dbReference>
<keyword evidence="1" id="KW-1133">Transmembrane helix</keyword>
<sequence length="227" mass="25930">MSGELRFMSYLGFVFFSTLENLSFVIFVLSLFRFSLQENLLKFGVFSVVLSLVSNSLQTESLQAVSALIQAVILVCFVAFLLRIHIFNSMIMVITGYVINYIVQWVTIIGVIHFTGHTEIEPYTTESFVIQSISSLMMLLISLFIHWQKGGFSFIDHQSRSKRSKIFVKENRPLFLLITFSVILTFAANFLLYRSSKPPYLMISILLFVALIGLMFLCLQRDAKDNG</sequence>
<feature type="transmembrane region" description="Helical" evidence="1">
    <location>
        <begin position="94"/>
        <end position="116"/>
    </location>
</feature>
<dbReference type="AlphaFoldDB" id="A0A3G3JZ54"/>
<evidence type="ECO:0000313" key="3">
    <source>
        <dbReference type="Proteomes" id="UP000269097"/>
    </source>
</evidence>
<keyword evidence="3" id="KW-1185">Reference proteome</keyword>
<name>A0A3G3JZ54_9BACL</name>
<accession>A0A3G3JZ54</accession>
<protein>
    <submittedName>
        <fullName evidence="2">Uncharacterized protein</fullName>
    </submittedName>
</protein>
<dbReference type="KEGG" id="coh:EAV92_13690"/>
<evidence type="ECO:0000313" key="2">
    <source>
        <dbReference type="EMBL" id="AYQ73536.1"/>
    </source>
</evidence>
<feature type="transmembrane region" description="Helical" evidence="1">
    <location>
        <begin position="174"/>
        <end position="193"/>
    </location>
</feature>
<dbReference type="Proteomes" id="UP000269097">
    <property type="component" value="Chromosome"/>
</dbReference>
<keyword evidence="1" id="KW-0812">Transmembrane</keyword>
<gene>
    <name evidence="2" type="ORF">EAV92_13690</name>
</gene>
<proteinExistence type="predicted"/>
<reference evidence="2 3" key="1">
    <citation type="submission" date="2018-10" db="EMBL/GenBank/DDBJ databases">
        <title>Genome Sequence of Cohnella sp.</title>
        <authorList>
            <person name="Srinivasan S."/>
            <person name="Kim M.K."/>
        </authorList>
    </citation>
    <scope>NUCLEOTIDE SEQUENCE [LARGE SCALE GENOMIC DNA]</scope>
    <source>
        <strain evidence="2 3">18JY8-7</strain>
    </source>
</reference>